<dbReference type="EMBL" id="JBHUHZ010000002">
    <property type="protein sequence ID" value="MFD2163116.1"/>
    <property type="molecule type" value="Genomic_DNA"/>
</dbReference>
<comment type="caution">
    <text evidence="1">The sequence shown here is derived from an EMBL/GenBank/DDBJ whole genome shotgun (WGS) entry which is preliminary data.</text>
</comment>
<evidence type="ECO:0000313" key="2">
    <source>
        <dbReference type="Proteomes" id="UP001597387"/>
    </source>
</evidence>
<dbReference type="Proteomes" id="UP001597387">
    <property type="component" value="Unassembled WGS sequence"/>
</dbReference>
<accession>A0ABW4ZMR7</accession>
<name>A0ABW4ZMR7_9SPHI</name>
<protein>
    <submittedName>
        <fullName evidence="1">HEPN domain-containing protein</fullName>
    </submittedName>
</protein>
<evidence type="ECO:0000313" key="1">
    <source>
        <dbReference type="EMBL" id="MFD2163116.1"/>
    </source>
</evidence>
<organism evidence="1 2">
    <name type="scientific">Paradesertivirga mongoliensis</name>
    <dbReference type="NCBI Taxonomy" id="2100740"/>
    <lineage>
        <taxon>Bacteria</taxon>
        <taxon>Pseudomonadati</taxon>
        <taxon>Bacteroidota</taxon>
        <taxon>Sphingobacteriia</taxon>
        <taxon>Sphingobacteriales</taxon>
        <taxon>Sphingobacteriaceae</taxon>
        <taxon>Paradesertivirga</taxon>
    </lineage>
</organism>
<proteinExistence type="predicted"/>
<dbReference type="RefSeq" id="WP_255901388.1">
    <property type="nucleotide sequence ID" value="NZ_JAFMZO010000002.1"/>
</dbReference>
<gene>
    <name evidence="1" type="ORF">ACFSJU_11990</name>
</gene>
<reference evidence="2" key="1">
    <citation type="journal article" date="2019" name="Int. J. Syst. Evol. Microbiol.">
        <title>The Global Catalogue of Microorganisms (GCM) 10K type strain sequencing project: providing services to taxonomists for standard genome sequencing and annotation.</title>
        <authorList>
            <consortium name="The Broad Institute Genomics Platform"/>
            <consortium name="The Broad Institute Genome Sequencing Center for Infectious Disease"/>
            <person name="Wu L."/>
            <person name="Ma J."/>
        </authorList>
    </citation>
    <scope>NUCLEOTIDE SEQUENCE [LARGE SCALE GENOMIC DNA]</scope>
    <source>
        <strain evidence="2">KCTC 42217</strain>
    </source>
</reference>
<sequence length="396" mass="45859">MKTKYTFEILCLDASGTSVIKSEENLTYSLLANNELWINANKRDISIIDDKQNISLNIKQLSKEEESDLNVKNTFLIKVKGDFDPMEQFRIKIVKYLNNQGYNQIYILLDEVSSEISCRIYPKINLVENLLRKYVMKFFITKLGPSWWNVTADSEMKKKVNTRKNNETFFSGFIDNKAFLIDFGELGKIVHSQSSGFISREDIVSKVLGLEESPAAIKNLKKELESNYTKFFQDTFKEKGFQTKWEDLEKIRHKVAHNNLFTRIDLDNADTLTKELEEIITNANSKIDGITFSIDEKVTIQENIASTFATYQVISEETFLEKLADSERWALKTRDNFISLKHFVTNYLGAQGYDYRTSYDMVNVLEQKGLIELYEFTSPNNLYPITAIRKVNKPVA</sequence>
<keyword evidence="2" id="KW-1185">Reference proteome</keyword>